<dbReference type="Pfam" id="PF13358">
    <property type="entry name" value="DDE_3"/>
    <property type="match status" value="1"/>
</dbReference>
<proteinExistence type="predicted"/>
<dbReference type="EMBL" id="JAGIKT010000072">
    <property type="protein sequence ID" value="MBP0114941.1"/>
    <property type="molecule type" value="Genomic_DNA"/>
</dbReference>
<reference evidence="3 4" key="1">
    <citation type="submission" date="2021-03" db="EMBL/GenBank/DDBJ databases">
        <title>Genome Sequence of Bradyrhizobium vignae strain ISRA400.</title>
        <authorList>
            <person name="Tisa L.S."/>
            <person name="Svistoonoff S."/>
            <person name="Hocher V."/>
            <person name="Fall S."/>
            <person name="Zaiya A."/>
            <person name="Naing D."/>
            <person name="Niang N."/>
            <person name="Diouf A."/>
            <person name="Dasylva M.C."/>
            <person name="Toure O."/>
            <person name="Gueye M."/>
            <person name="Gully D."/>
            <person name="Tisseyre P."/>
            <person name="Simpson S."/>
            <person name="Morris K."/>
            <person name="Thomas W.K."/>
        </authorList>
    </citation>
    <scope>NUCLEOTIDE SEQUENCE [LARGE SCALE GENOMIC DNA]</scope>
    <source>
        <strain evidence="3 4">ISRA400</strain>
    </source>
</reference>
<dbReference type="InterPro" id="IPR036397">
    <property type="entry name" value="RNaseH_sf"/>
</dbReference>
<evidence type="ECO:0000313" key="4">
    <source>
        <dbReference type="Proteomes" id="UP000669317"/>
    </source>
</evidence>
<comment type="caution">
    <text evidence="3">The sequence shown here is derived from an EMBL/GenBank/DDBJ whole genome shotgun (WGS) entry which is preliminary data.</text>
</comment>
<evidence type="ECO:0000313" key="3">
    <source>
        <dbReference type="EMBL" id="MBP0114941.1"/>
    </source>
</evidence>
<protein>
    <submittedName>
        <fullName evidence="3">Transposase</fullName>
    </submittedName>
</protein>
<sequence length="57" mass="6244">MPHRRRGARLVFLPPYSPDLNPIEMAFANSKNCCGKPTPEPSKASGISSDDPEHVHS</sequence>
<dbReference type="InterPro" id="IPR038717">
    <property type="entry name" value="Tc1-like_DDE_dom"/>
</dbReference>
<dbReference type="Gene3D" id="3.30.420.10">
    <property type="entry name" value="Ribonuclease H-like superfamily/Ribonuclease H"/>
    <property type="match status" value="1"/>
</dbReference>
<name>A0ABS4A3H1_9BRAD</name>
<keyword evidence="4" id="KW-1185">Reference proteome</keyword>
<gene>
    <name evidence="3" type="ORF">JWS04_28515</name>
</gene>
<evidence type="ECO:0000256" key="1">
    <source>
        <dbReference type="SAM" id="MobiDB-lite"/>
    </source>
</evidence>
<feature type="domain" description="Tc1-like transposase DDE" evidence="2">
    <location>
        <begin position="5"/>
        <end position="34"/>
    </location>
</feature>
<dbReference type="Proteomes" id="UP000669317">
    <property type="component" value="Unassembled WGS sequence"/>
</dbReference>
<feature type="region of interest" description="Disordered" evidence="1">
    <location>
        <begin position="30"/>
        <end position="57"/>
    </location>
</feature>
<organism evidence="3 4">
    <name type="scientific">Bradyrhizobium vignae</name>
    <dbReference type="NCBI Taxonomy" id="1549949"/>
    <lineage>
        <taxon>Bacteria</taxon>
        <taxon>Pseudomonadati</taxon>
        <taxon>Pseudomonadota</taxon>
        <taxon>Alphaproteobacteria</taxon>
        <taxon>Hyphomicrobiales</taxon>
        <taxon>Nitrobacteraceae</taxon>
        <taxon>Bradyrhizobium</taxon>
    </lineage>
</organism>
<evidence type="ECO:0000259" key="2">
    <source>
        <dbReference type="Pfam" id="PF13358"/>
    </source>
</evidence>
<accession>A0ABS4A3H1</accession>
<dbReference type="RefSeq" id="WP_209296232.1">
    <property type="nucleotide sequence ID" value="NZ_JAGIKT010000072.1"/>
</dbReference>